<reference evidence="2" key="1">
    <citation type="submission" date="2019-12" db="EMBL/GenBank/DDBJ databases">
        <title>Genome sequencing and annotation of Brassica cretica.</title>
        <authorList>
            <person name="Studholme D.J."/>
            <person name="Sarris P.F."/>
        </authorList>
    </citation>
    <scope>NUCLEOTIDE SEQUENCE</scope>
    <source>
        <strain evidence="2">PFS-102/07</strain>
        <tissue evidence="2">Leaf</tissue>
    </source>
</reference>
<proteinExistence type="predicted"/>
<feature type="chain" id="PRO_5035788552" evidence="1">
    <location>
        <begin position="21"/>
        <end position="105"/>
    </location>
</feature>
<keyword evidence="1" id="KW-0732">Signal</keyword>
<evidence type="ECO:0000256" key="1">
    <source>
        <dbReference type="SAM" id="SignalP"/>
    </source>
</evidence>
<feature type="signal peptide" evidence="1">
    <location>
        <begin position="1"/>
        <end position="20"/>
    </location>
</feature>
<comment type="caution">
    <text evidence="2">The sequence shown here is derived from an EMBL/GenBank/DDBJ whole genome shotgun (WGS) entry which is preliminary data.</text>
</comment>
<dbReference type="EMBL" id="QGKY02000094">
    <property type="protein sequence ID" value="KAF2603752.1"/>
    <property type="molecule type" value="Genomic_DNA"/>
</dbReference>
<evidence type="ECO:0000313" key="2">
    <source>
        <dbReference type="EMBL" id="KAF2603752.1"/>
    </source>
</evidence>
<accession>A0A8S9LBZ8</accession>
<dbReference type="AlphaFoldDB" id="A0A8S9LBZ8"/>
<gene>
    <name evidence="2" type="ORF">F2Q70_00025017</name>
</gene>
<sequence>MRCLASSLVSLGALCKLSLSDFHDHGVAYNALPDVLLRIYSHRLLVYDVLRDSHRHLWMLKNDMVQTFQAIFDFVVQPEAFRAMFADSFIDEGGCNLLSIRVLDD</sequence>
<protein>
    <submittedName>
        <fullName evidence="2">Uncharacterized protein</fullName>
    </submittedName>
</protein>
<organism evidence="2">
    <name type="scientific">Brassica cretica</name>
    <name type="common">Mustard</name>
    <dbReference type="NCBI Taxonomy" id="69181"/>
    <lineage>
        <taxon>Eukaryota</taxon>
        <taxon>Viridiplantae</taxon>
        <taxon>Streptophyta</taxon>
        <taxon>Embryophyta</taxon>
        <taxon>Tracheophyta</taxon>
        <taxon>Spermatophyta</taxon>
        <taxon>Magnoliopsida</taxon>
        <taxon>eudicotyledons</taxon>
        <taxon>Gunneridae</taxon>
        <taxon>Pentapetalae</taxon>
        <taxon>rosids</taxon>
        <taxon>malvids</taxon>
        <taxon>Brassicales</taxon>
        <taxon>Brassicaceae</taxon>
        <taxon>Brassiceae</taxon>
        <taxon>Brassica</taxon>
    </lineage>
</organism>
<name>A0A8S9LBZ8_BRACR</name>